<dbReference type="InterPro" id="IPR013078">
    <property type="entry name" value="His_Pase_superF_clade-1"/>
</dbReference>
<dbReference type="SMART" id="SM00855">
    <property type="entry name" value="PGAM"/>
    <property type="match status" value="1"/>
</dbReference>
<gene>
    <name evidence="1" type="ORF">ACFQHW_09050</name>
</gene>
<dbReference type="Proteomes" id="UP001596310">
    <property type="component" value="Unassembled WGS sequence"/>
</dbReference>
<dbReference type="CDD" id="cd07067">
    <property type="entry name" value="HP_PGM_like"/>
    <property type="match status" value="1"/>
</dbReference>
<dbReference type="RefSeq" id="WP_125600563.1">
    <property type="nucleotide sequence ID" value="NZ_JBHSSM010000019.1"/>
</dbReference>
<name>A0ABW1UPX6_9LACO</name>
<evidence type="ECO:0000313" key="1">
    <source>
        <dbReference type="EMBL" id="MFC6315708.1"/>
    </source>
</evidence>
<accession>A0ABW1UPX6</accession>
<organism evidence="1 2">
    <name type="scientific">Lapidilactobacillus achengensis</name>
    <dbReference type="NCBI Taxonomy" id="2486000"/>
    <lineage>
        <taxon>Bacteria</taxon>
        <taxon>Bacillati</taxon>
        <taxon>Bacillota</taxon>
        <taxon>Bacilli</taxon>
        <taxon>Lactobacillales</taxon>
        <taxon>Lactobacillaceae</taxon>
        <taxon>Lapidilactobacillus</taxon>
    </lineage>
</organism>
<dbReference type="InterPro" id="IPR050275">
    <property type="entry name" value="PGM_Phosphatase"/>
</dbReference>
<comment type="caution">
    <text evidence="1">The sequence shown here is derived from an EMBL/GenBank/DDBJ whole genome shotgun (WGS) entry which is preliminary data.</text>
</comment>
<dbReference type="InterPro" id="IPR001345">
    <property type="entry name" value="PG/BPGM_mutase_AS"/>
</dbReference>
<dbReference type="InterPro" id="IPR029033">
    <property type="entry name" value="His_PPase_superfam"/>
</dbReference>
<dbReference type="PANTHER" id="PTHR48100:SF5">
    <property type="entry name" value="HISTIDINE PHOSPHATASE FAMILY PROTEIN"/>
    <property type="match status" value="1"/>
</dbReference>
<dbReference type="EMBL" id="JBHSSM010000019">
    <property type="protein sequence ID" value="MFC6315708.1"/>
    <property type="molecule type" value="Genomic_DNA"/>
</dbReference>
<dbReference type="Pfam" id="PF00300">
    <property type="entry name" value="His_Phos_1"/>
    <property type="match status" value="1"/>
</dbReference>
<protein>
    <submittedName>
        <fullName evidence="1">Histidine phosphatase family protein</fullName>
    </submittedName>
</protein>
<dbReference type="SUPFAM" id="SSF53254">
    <property type="entry name" value="Phosphoglycerate mutase-like"/>
    <property type="match status" value="1"/>
</dbReference>
<dbReference type="Gene3D" id="3.40.50.1240">
    <property type="entry name" value="Phosphoglycerate mutase-like"/>
    <property type="match status" value="1"/>
</dbReference>
<dbReference type="PROSITE" id="PS00175">
    <property type="entry name" value="PG_MUTASE"/>
    <property type="match status" value="1"/>
</dbReference>
<proteinExistence type="predicted"/>
<sequence>MTKYLYLMRHGETLFNVQHKIQGWSDSPLTARGVAQAKIAGQYLQDAGVVFDHAYSSTAERASDTLELVTKGKLPYQRVKGLREWGFGVYEGQDESLNPALPYGDFFHQFGGETETEVEQRIYSTILGLMPAIEHAGLVVSHGGACANFLRRALDHDGHYGITNCTIFKLAYTAGQFELLETIHPDFSSLD</sequence>
<dbReference type="PANTHER" id="PTHR48100">
    <property type="entry name" value="BROAD-SPECIFICITY PHOSPHATASE YOR283W-RELATED"/>
    <property type="match status" value="1"/>
</dbReference>
<evidence type="ECO:0000313" key="2">
    <source>
        <dbReference type="Proteomes" id="UP001596310"/>
    </source>
</evidence>
<keyword evidence="2" id="KW-1185">Reference proteome</keyword>
<reference evidence="2" key="1">
    <citation type="journal article" date="2019" name="Int. J. Syst. Evol. Microbiol.">
        <title>The Global Catalogue of Microorganisms (GCM) 10K type strain sequencing project: providing services to taxonomists for standard genome sequencing and annotation.</title>
        <authorList>
            <consortium name="The Broad Institute Genomics Platform"/>
            <consortium name="The Broad Institute Genome Sequencing Center for Infectious Disease"/>
            <person name="Wu L."/>
            <person name="Ma J."/>
        </authorList>
    </citation>
    <scope>NUCLEOTIDE SEQUENCE [LARGE SCALE GENOMIC DNA]</scope>
    <source>
        <strain evidence="2">CCM 8897</strain>
    </source>
</reference>